<reference evidence="5 6" key="1">
    <citation type="submission" date="2018-08" db="EMBL/GenBank/DDBJ databases">
        <title>Linezolid Resistance in Mycobacterium abscessus: MIC Distribution and Comprehensive Investigation of Resistance Mechanisms.</title>
        <authorList>
            <person name="Ye M."/>
            <person name="Xu L."/>
            <person name="Zou Y."/>
            <person name="Li B."/>
            <person name="Guo Q."/>
            <person name="Zhang Y."/>
            <person name="Zhan M."/>
            <person name="Xu B."/>
            <person name="Yu F."/>
            <person name="Zhang Z."/>
            <person name="Chu H."/>
        </authorList>
    </citation>
    <scope>NUCLEOTIDE SEQUENCE [LARGE SCALE GENOMIC DNA]</scope>
    <source>
        <strain evidence="5 6">G143</strain>
    </source>
</reference>
<dbReference type="GO" id="GO:0008168">
    <property type="term" value="F:methyltransferase activity"/>
    <property type="evidence" value="ECO:0007669"/>
    <property type="project" value="UniProtKB-KW"/>
</dbReference>
<dbReference type="InterPro" id="IPR029063">
    <property type="entry name" value="SAM-dependent_MTases_sf"/>
</dbReference>
<keyword evidence="2" id="KW-0808">Transferase</keyword>
<dbReference type="InterPro" id="IPR002941">
    <property type="entry name" value="DNA_methylase_N4/N6"/>
</dbReference>
<dbReference type="AlphaFoldDB" id="A0ABD7HH83"/>
<gene>
    <name evidence="5" type="ORF">D2E76_25545</name>
</gene>
<sequence>MSASKPLRRNRIIVGDALDRLRRLPDTSVDCVISSPPYFRLRDYGTNGQIGLEPRVDQWVNQLAAISAEVHRVLVPTGTFWLNVGDTYASHPSQGAARKSLLMAPERLAMRLQEAGWIIRNKIVWAKPNPVPTSVPDRLNCTYEVVYVLTKQPAYFFDLDAIRQPHRTATGKKAARAASPPETWRGPNGMAATGLHALKVQGMVGHPLGKNPGDVWTIAPGRYRSRHHATFPVALAQRMIAAGCPEARCRTCRLPWKRRVIRALGNIATRAALAPTCECSAPHEPGIVLDPFMGSGTTAVAAEHLHRDWVGIELNPEFARLAQARITEARNCPPETLRGRAAA</sequence>
<evidence type="ECO:0000256" key="3">
    <source>
        <dbReference type="RuleBase" id="RU362026"/>
    </source>
</evidence>
<dbReference type="Gene3D" id="3.40.50.150">
    <property type="entry name" value="Vaccinia Virus protein VP39"/>
    <property type="match status" value="1"/>
</dbReference>
<comment type="caution">
    <text evidence="5">The sequence shown here is derived from an EMBL/GenBank/DDBJ whole genome shotgun (WGS) entry which is preliminary data.</text>
</comment>
<proteinExistence type="inferred from homology"/>
<comment type="similarity">
    <text evidence="3">Belongs to the N(4)/N(6)-methyltransferase family.</text>
</comment>
<protein>
    <recommendedName>
        <fullName evidence="3">Methyltransferase</fullName>
        <ecNumber evidence="3">2.1.1.-</ecNumber>
    </recommendedName>
</protein>
<dbReference type="EC" id="2.1.1.-" evidence="3"/>
<dbReference type="PRINTS" id="PR00508">
    <property type="entry name" value="S21N4MTFRASE"/>
</dbReference>
<evidence type="ECO:0000313" key="6">
    <source>
        <dbReference type="Proteomes" id="UP000284557"/>
    </source>
</evidence>
<evidence type="ECO:0000256" key="1">
    <source>
        <dbReference type="ARBA" id="ARBA00022603"/>
    </source>
</evidence>
<organism evidence="5 6">
    <name type="scientific">Mycobacteroides abscessus</name>
    <dbReference type="NCBI Taxonomy" id="36809"/>
    <lineage>
        <taxon>Bacteria</taxon>
        <taxon>Bacillati</taxon>
        <taxon>Actinomycetota</taxon>
        <taxon>Actinomycetes</taxon>
        <taxon>Mycobacteriales</taxon>
        <taxon>Mycobacteriaceae</taxon>
        <taxon>Mycobacteroides</taxon>
    </lineage>
</organism>
<dbReference type="GO" id="GO:0032259">
    <property type="term" value="P:methylation"/>
    <property type="evidence" value="ECO:0007669"/>
    <property type="project" value="UniProtKB-KW"/>
</dbReference>
<dbReference type="EMBL" id="QXBN01000033">
    <property type="protein sequence ID" value="RIT29274.1"/>
    <property type="molecule type" value="Genomic_DNA"/>
</dbReference>
<keyword evidence="1" id="KW-0489">Methyltransferase</keyword>
<evidence type="ECO:0000259" key="4">
    <source>
        <dbReference type="Pfam" id="PF01555"/>
    </source>
</evidence>
<accession>A0ABD7HH83</accession>
<name>A0ABD7HH83_9MYCO</name>
<dbReference type="Pfam" id="PF01555">
    <property type="entry name" value="N6_N4_Mtase"/>
    <property type="match status" value="1"/>
</dbReference>
<dbReference type="InterPro" id="IPR001091">
    <property type="entry name" value="RM_Methyltransferase"/>
</dbReference>
<dbReference type="RefSeq" id="WP_100481058.1">
    <property type="nucleotide sequence ID" value="NZ_QDET01000004.1"/>
</dbReference>
<feature type="domain" description="DNA methylase N-4/N-6" evidence="4">
    <location>
        <begin position="29"/>
        <end position="323"/>
    </location>
</feature>
<evidence type="ECO:0000256" key="2">
    <source>
        <dbReference type="ARBA" id="ARBA00022679"/>
    </source>
</evidence>
<evidence type="ECO:0000313" key="5">
    <source>
        <dbReference type="EMBL" id="RIT29274.1"/>
    </source>
</evidence>
<dbReference type="Proteomes" id="UP000284557">
    <property type="component" value="Unassembled WGS sequence"/>
</dbReference>
<dbReference type="SUPFAM" id="SSF53335">
    <property type="entry name" value="S-adenosyl-L-methionine-dependent methyltransferases"/>
    <property type="match status" value="1"/>
</dbReference>